<dbReference type="GO" id="GO:0003677">
    <property type="term" value="F:DNA binding"/>
    <property type="evidence" value="ECO:0007669"/>
    <property type="project" value="InterPro"/>
</dbReference>
<dbReference type="InterPro" id="IPR005039">
    <property type="entry name" value="Ant_C"/>
</dbReference>
<reference evidence="2 3" key="1">
    <citation type="submission" date="2013-10" db="EMBL/GenBank/DDBJ databases">
        <title>The Genome Sequence of Acinetobacter nectaris CIP 110549.</title>
        <authorList>
            <consortium name="The Broad Institute Genomics Platform"/>
            <consortium name="The Broad Institute Genome Sequencing Center for Infectious Disease"/>
            <person name="Cerqueira G."/>
            <person name="Feldgarden M."/>
            <person name="Courvalin P."/>
            <person name="Grillot-Courvalin C."/>
            <person name="Clermont D."/>
            <person name="Rocha E."/>
            <person name="Yoon E.-J."/>
            <person name="Nemec A."/>
            <person name="Young S.K."/>
            <person name="Zeng Q."/>
            <person name="Gargeya S."/>
            <person name="Fitzgerald M."/>
            <person name="Abouelleil A."/>
            <person name="Alvarado L."/>
            <person name="Berlin A.M."/>
            <person name="Chapman S.B."/>
            <person name="Gainer-Dewar J."/>
            <person name="Goldberg J."/>
            <person name="Gnerre S."/>
            <person name="Griggs A."/>
            <person name="Gujja S."/>
            <person name="Hansen M."/>
            <person name="Howarth C."/>
            <person name="Imamovic A."/>
            <person name="Ireland A."/>
            <person name="Larimer J."/>
            <person name="McCowan C."/>
            <person name="Murphy C."/>
            <person name="Pearson M."/>
            <person name="Poon T.W."/>
            <person name="Priest M."/>
            <person name="Roberts A."/>
            <person name="Saif S."/>
            <person name="Shea T."/>
            <person name="Sykes S."/>
            <person name="Wortman J."/>
            <person name="Nusbaum C."/>
            <person name="Birren B."/>
        </authorList>
    </citation>
    <scope>NUCLEOTIDE SEQUENCE [LARGE SCALE GENOMIC DNA]</scope>
    <source>
        <strain evidence="2 3">CIP 110549</strain>
    </source>
</reference>
<evidence type="ECO:0000313" key="3">
    <source>
        <dbReference type="Proteomes" id="UP000023785"/>
    </source>
</evidence>
<comment type="caution">
    <text evidence="2">The sequence shown here is derived from an EMBL/GenBank/DDBJ whole genome shotgun (WGS) entry which is preliminary data.</text>
</comment>
<dbReference type="RefSeq" id="WP_023272320.1">
    <property type="nucleotide sequence ID" value="NZ_KI530712.1"/>
</dbReference>
<dbReference type="EMBL" id="AYER01000003">
    <property type="protein sequence ID" value="ESK40286.1"/>
    <property type="molecule type" value="Genomic_DNA"/>
</dbReference>
<dbReference type="eggNOG" id="COG3646">
    <property type="taxonomic scope" value="Bacteria"/>
</dbReference>
<evidence type="ECO:0000259" key="1">
    <source>
        <dbReference type="Pfam" id="PF03374"/>
    </source>
</evidence>
<dbReference type="Proteomes" id="UP000023785">
    <property type="component" value="Unassembled WGS sequence"/>
</dbReference>
<proteinExistence type="predicted"/>
<dbReference type="STRING" id="1392540.P256_00733"/>
<dbReference type="PATRIC" id="fig|1392540.3.peg.711"/>
<dbReference type="HOGENOM" id="CLU_046670_7_3_6"/>
<dbReference type="Pfam" id="PF03374">
    <property type="entry name" value="ANT"/>
    <property type="match status" value="1"/>
</dbReference>
<keyword evidence="3" id="KW-1185">Reference proteome</keyword>
<name>V2TQJ4_9GAMM</name>
<protein>
    <recommendedName>
        <fullName evidence="1">Antirepressor protein C-terminal domain-containing protein</fullName>
    </recommendedName>
</protein>
<dbReference type="eggNOG" id="COG3645">
    <property type="taxonomic scope" value="Bacteria"/>
</dbReference>
<gene>
    <name evidence="2" type="ORF">P256_00733</name>
</gene>
<organism evidence="2 3">
    <name type="scientific">Acinetobacter nectaris CIP 110549</name>
    <dbReference type="NCBI Taxonomy" id="1392540"/>
    <lineage>
        <taxon>Bacteria</taxon>
        <taxon>Pseudomonadati</taxon>
        <taxon>Pseudomonadota</taxon>
        <taxon>Gammaproteobacteria</taxon>
        <taxon>Moraxellales</taxon>
        <taxon>Moraxellaceae</taxon>
        <taxon>Acinetobacter</taxon>
    </lineage>
</organism>
<dbReference type="OrthoDB" id="79831at2"/>
<dbReference type="AlphaFoldDB" id="V2TQJ4"/>
<dbReference type="InterPro" id="IPR014054">
    <property type="entry name" value="Phage_regulatory_Rha"/>
</dbReference>
<sequence>MNMITQFNHNQKSMTSLEISELVSKRHDNVKRTVENLIDSGVIARPQIEDVQNVVNNRLYTTQVYIFSGEQGKLDSITVVAQLCPEFTAALVKRWYELENQQQLPQSFAEALQLAADQAKQLELQAPKVNFYDKLADRTTLMNATQVAQKISMSAQKLNKILDTLNVYSHAVKRGRVFKQWFIDQGYGELKETDLGYSQAMFTTKGEQWVFEQLTSEGLI</sequence>
<evidence type="ECO:0000313" key="2">
    <source>
        <dbReference type="EMBL" id="ESK40286.1"/>
    </source>
</evidence>
<dbReference type="Pfam" id="PF09669">
    <property type="entry name" value="Phage_pRha"/>
    <property type="match status" value="1"/>
</dbReference>
<feature type="domain" description="Antirepressor protein C-terminal" evidence="1">
    <location>
        <begin position="120"/>
        <end position="215"/>
    </location>
</feature>
<accession>V2TQJ4</accession>